<keyword evidence="2 3" id="KW-0819">tRNA processing</keyword>
<keyword evidence="3" id="KW-0963">Cytoplasm</keyword>
<name>A0ABV5WWT8_9LACO</name>
<dbReference type="Pfam" id="PF05636">
    <property type="entry name" value="HIGH_NTase1"/>
    <property type="match status" value="1"/>
</dbReference>
<evidence type="ECO:0000256" key="3">
    <source>
        <dbReference type="HAMAP-Rule" id="MF_01539"/>
    </source>
</evidence>
<keyword evidence="5" id="KW-1185">Reference proteome</keyword>
<keyword evidence="3" id="KW-0547">Nucleotide-binding</keyword>
<keyword evidence="3" id="KW-0694">RNA-binding</keyword>
<dbReference type="NCBIfam" id="NF010191">
    <property type="entry name" value="PRK13670.1"/>
    <property type="match status" value="1"/>
</dbReference>
<dbReference type="HAMAP" id="MF_01539">
    <property type="entry name" value="TmcAL"/>
    <property type="match status" value="1"/>
</dbReference>
<reference evidence="4 5" key="1">
    <citation type="submission" date="2024-09" db="EMBL/GenBank/DDBJ databases">
        <authorList>
            <person name="Sun Q."/>
            <person name="Mori K."/>
        </authorList>
    </citation>
    <scope>NUCLEOTIDE SEQUENCE [LARGE SCALE GENOMIC DNA]</scope>
    <source>
        <strain evidence="4 5">TBRC 4576</strain>
    </source>
</reference>
<dbReference type="InterPro" id="IPR008513">
    <property type="entry name" value="tRNA(Met)_cyd_acetate_ligase"/>
</dbReference>
<evidence type="ECO:0000313" key="5">
    <source>
        <dbReference type="Proteomes" id="UP001589691"/>
    </source>
</evidence>
<comment type="subcellular location">
    <subcellularLocation>
        <location evidence="3">Cytoplasm</location>
    </subcellularLocation>
</comment>
<sequence length="382" mass="42491">MHAVGLITEYNPLHNGHRYHLQTAKQVSGADCTVVVMSGNWLQRGEPALLDKWTRTELALAAGADLVVELPVYFATQPAHLFARGGVAILSALGCDSLVFGAEHPDLDFAKLTTAMATMANGDFQHYNATFATQFNAALQATTGVTLTSANDMLSFCYYAANQRLARPLKLYPIQRRVAGHAETTITPGETFASGTAIRQAALQADWPAVEPVVPPATLAALKTNRLQSWADFWPYLQYQLLTVDVAHSGQYDQMAEGLEYRMRAMVQTSHDFQDFLGQVKSKRYTYTRLQRVATAALLQLTKAEVQAAQAHPYIRLLGFNSTGQAYLHQVKKQLPLPLYTKINQQLREHALQLDYRAGRVYELINHQSQDLYRRPLRITGG</sequence>
<comment type="similarity">
    <text evidence="3">Belongs to the TmcAL family.</text>
</comment>
<feature type="binding site" evidence="3">
    <location>
        <position position="176"/>
    </location>
    <ligand>
        <name>ATP</name>
        <dbReference type="ChEBI" id="CHEBI:30616"/>
    </ligand>
</feature>
<protein>
    <recommendedName>
        <fullName evidence="3">tRNA(Met) cytidine acetate ligase</fullName>
        <ecNumber evidence="3">6.3.4.-</ecNumber>
    </recommendedName>
</protein>
<proteinExistence type="inferred from homology"/>
<dbReference type="InterPro" id="IPR014729">
    <property type="entry name" value="Rossmann-like_a/b/a_fold"/>
</dbReference>
<evidence type="ECO:0000256" key="2">
    <source>
        <dbReference type="ARBA" id="ARBA00022694"/>
    </source>
</evidence>
<evidence type="ECO:0000256" key="1">
    <source>
        <dbReference type="ARBA" id="ARBA00022598"/>
    </source>
</evidence>
<dbReference type="EC" id="6.3.4.-" evidence="3"/>
<keyword evidence="3" id="KW-0820">tRNA-binding</keyword>
<comment type="caution">
    <text evidence="4">The sequence shown here is derived from an EMBL/GenBank/DDBJ whole genome shotgun (WGS) entry which is preliminary data.</text>
</comment>
<organism evidence="4 5">
    <name type="scientific">Lactiplantibacillus modestisalitolerans</name>
    <dbReference type="NCBI Taxonomy" id="1457219"/>
    <lineage>
        <taxon>Bacteria</taxon>
        <taxon>Bacillati</taxon>
        <taxon>Bacillota</taxon>
        <taxon>Bacilli</taxon>
        <taxon>Lactobacillales</taxon>
        <taxon>Lactobacillaceae</taxon>
        <taxon>Lactiplantibacillus</taxon>
    </lineage>
</organism>
<keyword evidence="1 3" id="KW-0436">Ligase</keyword>
<dbReference type="SUPFAM" id="SSF52374">
    <property type="entry name" value="Nucleotidylyl transferase"/>
    <property type="match status" value="1"/>
</dbReference>
<dbReference type="RefSeq" id="WP_137641760.1">
    <property type="nucleotide sequence ID" value="NZ_BJEA01000003.1"/>
</dbReference>
<feature type="binding site" evidence="3">
    <location>
        <begin position="7"/>
        <end position="20"/>
    </location>
    <ligand>
        <name>ATP</name>
        <dbReference type="ChEBI" id="CHEBI:30616"/>
    </ligand>
</feature>
<dbReference type="PANTHER" id="PTHR37825:SF1">
    <property type="entry name" value="TRNA(MET) CYTIDINE ACETATE LIGASE"/>
    <property type="match status" value="1"/>
</dbReference>
<accession>A0ABV5WWT8</accession>
<gene>
    <name evidence="3" type="primary">tmcAL</name>
    <name evidence="4" type="ORF">ACFFLI_12210</name>
</gene>
<comment type="caution">
    <text evidence="3">Lacks conserved residue(s) required for the propagation of feature annotation.</text>
</comment>
<dbReference type="Proteomes" id="UP001589691">
    <property type="component" value="Unassembled WGS sequence"/>
</dbReference>
<evidence type="ECO:0000313" key="4">
    <source>
        <dbReference type="EMBL" id="MFB9770629.1"/>
    </source>
</evidence>
<feature type="binding site" evidence="3">
    <location>
        <position position="151"/>
    </location>
    <ligand>
        <name>ATP</name>
        <dbReference type="ChEBI" id="CHEBI:30616"/>
    </ligand>
</feature>
<comment type="catalytic activity">
    <reaction evidence="3">
        <text>cytidine(34) in elongator tRNA(Met) + acetate + ATP = N(4)-acetylcytidine(34) in elongator tRNA(Met) + AMP + diphosphate</text>
        <dbReference type="Rhea" id="RHEA:58144"/>
        <dbReference type="Rhea" id="RHEA-COMP:10693"/>
        <dbReference type="Rhea" id="RHEA-COMP:10694"/>
        <dbReference type="ChEBI" id="CHEBI:30089"/>
        <dbReference type="ChEBI" id="CHEBI:30616"/>
        <dbReference type="ChEBI" id="CHEBI:33019"/>
        <dbReference type="ChEBI" id="CHEBI:74900"/>
        <dbReference type="ChEBI" id="CHEBI:82748"/>
        <dbReference type="ChEBI" id="CHEBI:456215"/>
    </reaction>
</comment>
<comment type="function">
    <text evidence="3">Catalyzes the formation of N(4)-acetylcytidine (ac(4)C) at the wobble position of elongator tRNA(Met), using acetate and ATP as substrates. First activates an acetate ion to form acetyladenylate (Ac-AMP) and then transfers the acetyl group to tRNA to form ac(4)C34.</text>
</comment>
<feature type="binding site" evidence="3">
    <location>
        <position position="101"/>
    </location>
    <ligand>
        <name>ATP</name>
        <dbReference type="ChEBI" id="CHEBI:30616"/>
    </ligand>
</feature>
<keyword evidence="3" id="KW-0067">ATP-binding</keyword>
<dbReference type="EMBL" id="JBHLZY010000026">
    <property type="protein sequence ID" value="MFB9770629.1"/>
    <property type="molecule type" value="Genomic_DNA"/>
</dbReference>
<dbReference type="Gene3D" id="3.40.50.620">
    <property type="entry name" value="HUPs"/>
    <property type="match status" value="1"/>
</dbReference>
<dbReference type="PANTHER" id="PTHR37825">
    <property type="entry name" value="TRNA(MET) CYTIDINE ACETATE LIGASE"/>
    <property type="match status" value="1"/>
</dbReference>